<reference evidence="2" key="1">
    <citation type="journal article" date="2009" name="Science">
        <title>The B73 maize genome: complexity, diversity, and dynamics.</title>
        <authorList>
            <person name="Schnable P.S."/>
            <person name="Ware D."/>
            <person name="Fulton R.S."/>
            <person name="Stein J.C."/>
            <person name="Wei F."/>
            <person name="Pasternak S."/>
            <person name="Liang C."/>
            <person name="Zhang J."/>
            <person name="Fulton L."/>
            <person name="Graves T.A."/>
            <person name="Minx P."/>
            <person name="Reily A.D."/>
            <person name="Courtney L."/>
            <person name="Kruchowski S.S."/>
            <person name="Tomlinson C."/>
            <person name="Strong C."/>
            <person name="Delehaunty K."/>
            <person name="Fronick C."/>
            <person name="Courtney B."/>
            <person name="Rock S.M."/>
            <person name="Belter E."/>
            <person name="Du F."/>
            <person name="Kim K."/>
            <person name="Abbott R.M."/>
            <person name="Cotton M."/>
            <person name="Levy A."/>
            <person name="Marchetto P."/>
            <person name="Ochoa K."/>
            <person name="Jackson S.M."/>
            <person name="Gillam B."/>
            <person name="Chen W."/>
            <person name="Yan L."/>
            <person name="Higginbotham J."/>
            <person name="Cardenas M."/>
            <person name="Waligorski J."/>
            <person name="Applebaum E."/>
            <person name="Phelps L."/>
            <person name="Falcone J."/>
            <person name="Kanchi K."/>
            <person name="Thane T."/>
            <person name="Scimone A."/>
            <person name="Thane N."/>
            <person name="Henke J."/>
            <person name="Wang T."/>
            <person name="Ruppert J."/>
            <person name="Shah N."/>
            <person name="Rotter K."/>
            <person name="Hodges J."/>
            <person name="Ingenthron E."/>
            <person name="Cordes M."/>
            <person name="Kohlberg S."/>
            <person name="Sgro J."/>
            <person name="Delgado B."/>
            <person name="Mead K."/>
            <person name="Chinwalla A."/>
            <person name="Leonard S."/>
            <person name="Crouse K."/>
            <person name="Collura K."/>
            <person name="Kudrna D."/>
            <person name="Currie J."/>
            <person name="He R."/>
            <person name="Angelova A."/>
            <person name="Rajasekar S."/>
            <person name="Mueller T."/>
            <person name="Lomeli R."/>
            <person name="Scara G."/>
            <person name="Ko A."/>
            <person name="Delaney K."/>
            <person name="Wissotski M."/>
            <person name="Lopez G."/>
            <person name="Campos D."/>
            <person name="Braidotti M."/>
            <person name="Ashley E."/>
            <person name="Golser W."/>
            <person name="Kim H."/>
            <person name="Lee S."/>
            <person name="Lin J."/>
            <person name="Dujmic Z."/>
            <person name="Kim W."/>
            <person name="Talag J."/>
            <person name="Zuccolo A."/>
            <person name="Fan C."/>
            <person name="Sebastian A."/>
            <person name="Kramer M."/>
            <person name="Spiegel L."/>
            <person name="Nascimento L."/>
            <person name="Zutavern T."/>
            <person name="Miller B."/>
            <person name="Ambroise C."/>
            <person name="Muller S."/>
            <person name="Spooner W."/>
            <person name="Narechania A."/>
            <person name="Ren L."/>
            <person name="Wei S."/>
            <person name="Kumari S."/>
            <person name="Faga B."/>
            <person name="Levy M.J."/>
            <person name="McMahan L."/>
            <person name="Van Buren P."/>
            <person name="Vaughn M.W."/>
            <person name="Ying K."/>
            <person name="Yeh C.-T."/>
            <person name="Emrich S.J."/>
            <person name="Jia Y."/>
            <person name="Kalyanaraman A."/>
            <person name="Hsia A.-P."/>
            <person name="Barbazuk W.B."/>
            <person name="Baucom R.S."/>
            <person name="Brutnell T.P."/>
            <person name="Carpita N.C."/>
            <person name="Chaparro C."/>
            <person name="Chia J.-M."/>
            <person name="Deragon J.-M."/>
            <person name="Estill J.C."/>
            <person name="Fu Y."/>
            <person name="Jeddeloh J.A."/>
            <person name="Han Y."/>
            <person name="Lee H."/>
            <person name="Li P."/>
            <person name="Lisch D.R."/>
            <person name="Liu S."/>
            <person name="Liu Z."/>
            <person name="Nagel D.H."/>
            <person name="McCann M.C."/>
            <person name="SanMiguel P."/>
            <person name="Myers A.M."/>
            <person name="Nettleton D."/>
            <person name="Nguyen J."/>
            <person name="Penning B.W."/>
            <person name="Ponnala L."/>
            <person name="Schneider K.L."/>
            <person name="Schwartz D.C."/>
            <person name="Sharma A."/>
            <person name="Soderlund C."/>
            <person name="Springer N.M."/>
            <person name="Sun Q."/>
            <person name="Wang H."/>
            <person name="Waterman M."/>
            <person name="Westerman R."/>
            <person name="Wolfgruber T.K."/>
            <person name="Yang L."/>
            <person name="Yu Y."/>
            <person name="Zhang L."/>
            <person name="Zhou S."/>
            <person name="Zhu Q."/>
            <person name="Bennetzen J.L."/>
            <person name="Dawe R.K."/>
            <person name="Jiang J."/>
            <person name="Jiang N."/>
            <person name="Presting G.G."/>
            <person name="Wessler S.R."/>
            <person name="Aluru S."/>
            <person name="Martienssen R.A."/>
            <person name="Clifton S.W."/>
            <person name="McCombie W.R."/>
            <person name="Wing R.A."/>
            <person name="Wilson R.K."/>
        </authorList>
    </citation>
    <scope>NUCLEOTIDE SEQUENCE [LARGE SCALE GENOMIC DNA]</scope>
    <source>
        <strain evidence="2">cv. B73</strain>
    </source>
</reference>
<protein>
    <submittedName>
        <fullName evidence="1">Uncharacterized protein</fullName>
    </submittedName>
</protein>
<keyword evidence="2" id="KW-1185">Reference proteome</keyword>
<evidence type="ECO:0000313" key="1">
    <source>
        <dbReference type="EnsemblPlants" id="Zm00001eb195740_P001"/>
    </source>
</evidence>
<sequence>MKMALLTSRCAPRLPLRICHTARARGGLLVPPQLLLPRQDNWKKLLPLQRPPAPAHPRRLFCSFSDFLKAAEAGPARHGALLSFAVARNRLQDAVAGNHRDRALEALAELKAFAGSEHYYGDGYRATELLLAALSPLARLCKGQGLVVDDDGAVVTKESLAVACLLLRNASAEIGATLCEEISQEEDVKSSLERIRDRSGCDCDEVRELANEILARLPSTPN</sequence>
<evidence type="ECO:0000313" key="2">
    <source>
        <dbReference type="Proteomes" id="UP000007305"/>
    </source>
</evidence>
<name>A0A804NYG3_MAIZE</name>
<dbReference type="GeneID" id="103654308"/>
<organism evidence="1 2">
    <name type="scientific">Zea mays</name>
    <name type="common">Maize</name>
    <dbReference type="NCBI Taxonomy" id="4577"/>
    <lineage>
        <taxon>Eukaryota</taxon>
        <taxon>Viridiplantae</taxon>
        <taxon>Streptophyta</taxon>
        <taxon>Embryophyta</taxon>
        <taxon>Tracheophyta</taxon>
        <taxon>Spermatophyta</taxon>
        <taxon>Magnoliopsida</taxon>
        <taxon>Liliopsida</taxon>
        <taxon>Poales</taxon>
        <taxon>Poaceae</taxon>
        <taxon>PACMAD clade</taxon>
        <taxon>Panicoideae</taxon>
        <taxon>Andropogonodae</taxon>
        <taxon>Andropogoneae</taxon>
        <taxon>Tripsacinae</taxon>
        <taxon>Zea</taxon>
    </lineage>
</organism>
<proteinExistence type="evidence at protein level"/>
<evidence type="ECO:0007829" key="3">
    <source>
        <dbReference type="PeptideAtlas" id="A0A804NYG3"/>
    </source>
</evidence>
<keyword evidence="3" id="KW-1267">Proteomics identification</keyword>
<dbReference type="RefSeq" id="XP_008679365.1">
    <property type="nucleotide sequence ID" value="XM_008681143.2"/>
</dbReference>
<dbReference type="InParanoid" id="A0A804NYG3"/>
<reference evidence="1" key="3">
    <citation type="submission" date="2021-05" db="UniProtKB">
        <authorList>
            <consortium name="EnsemblPlants"/>
        </authorList>
    </citation>
    <scope>IDENTIFICATION</scope>
    <source>
        <strain evidence="1">cv. B73</strain>
    </source>
</reference>
<dbReference type="AlphaFoldDB" id="A0A804NYG3"/>
<reference evidence="1" key="2">
    <citation type="submission" date="2019-07" db="EMBL/GenBank/DDBJ databases">
        <authorList>
            <person name="Seetharam A."/>
            <person name="Woodhouse M."/>
            <person name="Cannon E."/>
        </authorList>
    </citation>
    <scope>NUCLEOTIDE SEQUENCE [LARGE SCALE GENOMIC DNA]</scope>
    <source>
        <strain evidence="1">cv. B73</strain>
    </source>
</reference>
<dbReference type="EnsemblPlants" id="Zm00001eb195740_T001">
    <property type="protein sequence ID" value="Zm00001eb195740_P001"/>
    <property type="gene ID" value="Zm00001eb195740"/>
</dbReference>
<dbReference type="Gramene" id="Zm00001eb195740_T001">
    <property type="protein sequence ID" value="Zm00001eb195740_P001"/>
    <property type="gene ID" value="Zm00001eb195740"/>
</dbReference>
<dbReference type="Proteomes" id="UP000007305">
    <property type="component" value="Chromosome 4"/>
</dbReference>
<accession>A0A804NYG3</accession>
<gene>
    <name evidence="1" type="primary">LOC103654308</name>
</gene>